<sequence length="50" mass="5625">RALFEHKFGHMTAIVDLLIHHHLGDDLPSIIYVNITVNNTQDEQDSQNGG</sequence>
<protein>
    <submittedName>
        <fullName evidence="1">Uncharacterized protein</fullName>
    </submittedName>
</protein>
<organism evidence="2">
    <name type="scientific">Perkinsus marinus (strain ATCC 50983 / TXsc)</name>
    <dbReference type="NCBI Taxonomy" id="423536"/>
    <lineage>
        <taxon>Eukaryota</taxon>
        <taxon>Sar</taxon>
        <taxon>Alveolata</taxon>
        <taxon>Perkinsozoa</taxon>
        <taxon>Perkinsea</taxon>
        <taxon>Perkinsida</taxon>
        <taxon>Perkinsidae</taxon>
        <taxon>Perkinsus</taxon>
    </lineage>
</organism>
<reference evidence="1 2" key="1">
    <citation type="submission" date="2008-07" db="EMBL/GenBank/DDBJ databases">
        <authorList>
            <person name="El-Sayed N."/>
            <person name="Caler E."/>
            <person name="Inman J."/>
            <person name="Amedeo P."/>
            <person name="Hass B."/>
            <person name="Wortman J."/>
        </authorList>
    </citation>
    <scope>NUCLEOTIDE SEQUENCE [LARGE SCALE GENOMIC DNA]</scope>
    <source>
        <strain evidence="2">ATCC 50983 / TXsc</strain>
    </source>
</reference>
<evidence type="ECO:0000313" key="2">
    <source>
        <dbReference type="Proteomes" id="UP000007800"/>
    </source>
</evidence>
<accession>C5KNN2</accession>
<dbReference type="GeneID" id="9059535"/>
<keyword evidence="2" id="KW-1185">Reference proteome</keyword>
<feature type="non-terminal residue" evidence="1">
    <location>
        <position position="50"/>
    </location>
</feature>
<feature type="non-terminal residue" evidence="1">
    <location>
        <position position="1"/>
    </location>
</feature>
<dbReference type="Proteomes" id="UP000007800">
    <property type="component" value="Unassembled WGS sequence"/>
</dbReference>
<evidence type="ECO:0000313" key="1">
    <source>
        <dbReference type="EMBL" id="EER13913.1"/>
    </source>
</evidence>
<dbReference type="RefSeq" id="XP_002782118.1">
    <property type="nucleotide sequence ID" value="XM_002782072.1"/>
</dbReference>
<proteinExistence type="predicted"/>
<dbReference type="InParanoid" id="C5KNN2"/>
<dbReference type="AlphaFoldDB" id="C5KNN2"/>
<name>C5KNN2_PERM5</name>
<dbReference type="EMBL" id="GG674652">
    <property type="protein sequence ID" value="EER13913.1"/>
    <property type="molecule type" value="Genomic_DNA"/>
</dbReference>
<gene>
    <name evidence="1" type="ORF">Pmar_PMAR010780</name>
</gene>